<feature type="chain" id="PRO_5024279058" description="Trimeric autotransporter adhesin YadA-like C-terminal membrane anchor domain-containing protein" evidence="11">
    <location>
        <begin position="28"/>
        <end position="279"/>
    </location>
</feature>
<evidence type="ECO:0000256" key="10">
    <source>
        <dbReference type="ARBA" id="ARBA00023237"/>
    </source>
</evidence>
<feature type="domain" description="Trimeric autotransporter adhesin YadA-like head" evidence="13">
    <location>
        <begin position="69"/>
        <end position="94"/>
    </location>
</feature>
<evidence type="ECO:0000256" key="1">
    <source>
        <dbReference type="ARBA" id="ARBA00004241"/>
    </source>
</evidence>
<evidence type="ECO:0000259" key="14">
    <source>
        <dbReference type="Pfam" id="PF05662"/>
    </source>
</evidence>
<protein>
    <recommendedName>
        <fullName evidence="17">Trimeric autotransporter adhesin YadA-like C-terminal membrane anchor domain-containing protein</fullName>
    </recommendedName>
</protein>
<dbReference type="Pfam" id="PF05662">
    <property type="entry name" value="YadA_stalk"/>
    <property type="match status" value="1"/>
</dbReference>
<keyword evidence="4" id="KW-0813">Transport</keyword>
<comment type="similarity">
    <text evidence="3">Belongs to the autotransporter-2 (AT-2) (TC 1.B.40) family.</text>
</comment>
<dbReference type="Proteomes" id="UP000322181">
    <property type="component" value="Unassembled WGS sequence"/>
</dbReference>
<evidence type="ECO:0000256" key="6">
    <source>
        <dbReference type="ARBA" id="ARBA00022692"/>
    </source>
</evidence>
<dbReference type="Gene3D" id="3.30.1300.30">
    <property type="entry name" value="GSPII I/J protein-like"/>
    <property type="match status" value="1"/>
</dbReference>
<accession>A0A5M9R4X6</accession>
<name>A0A5M9R4X6_9GAMM</name>
<dbReference type="PROSITE" id="PS51257">
    <property type="entry name" value="PROKAR_LIPOPROTEIN"/>
    <property type="match status" value="1"/>
</dbReference>
<dbReference type="GO" id="GO:0009986">
    <property type="term" value="C:cell surface"/>
    <property type="evidence" value="ECO:0007669"/>
    <property type="project" value="UniProtKB-SubCell"/>
</dbReference>
<evidence type="ECO:0000313" key="15">
    <source>
        <dbReference type="EMBL" id="KAA8715349.1"/>
    </source>
</evidence>
<feature type="signal peptide" evidence="11">
    <location>
        <begin position="1"/>
        <end position="27"/>
    </location>
</feature>
<dbReference type="Pfam" id="PF03895">
    <property type="entry name" value="YadA_anchor"/>
    <property type="match status" value="1"/>
</dbReference>
<feature type="domain" description="Trimeric autotransporter adhesin YadA-like head" evidence="13">
    <location>
        <begin position="98"/>
        <end position="121"/>
    </location>
</feature>
<dbReference type="SUPFAM" id="SSF101967">
    <property type="entry name" value="Adhesin YadA, collagen-binding domain"/>
    <property type="match status" value="1"/>
</dbReference>
<keyword evidence="9" id="KW-0472">Membrane</keyword>
<keyword evidence="5" id="KW-1134">Transmembrane beta strand</keyword>
<proteinExistence type="inferred from homology"/>
<comment type="subcellular location">
    <subcellularLocation>
        <location evidence="2">Cell outer membrane</location>
    </subcellularLocation>
    <subcellularLocation>
        <location evidence="1">Cell surface</location>
    </subcellularLocation>
</comment>
<feature type="domain" description="Trimeric autotransporter adhesin YadA-like stalk" evidence="14">
    <location>
        <begin position="126"/>
        <end position="166"/>
    </location>
</feature>
<comment type="caution">
    <text evidence="15">The sequence shown here is derived from an EMBL/GenBank/DDBJ whole genome shotgun (WGS) entry which is preliminary data.</text>
</comment>
<dbReference type="GO" id="GO:0009279">
    <property type="term" value="C:cell outer membrane"/>
    <property type="evidence" value="ECO:0007669"/>
    <property type="project" value="UniProtKB-SubCell"/>
</dbReference>
<evidence type="ECO:0000256" key="5">
    <source>
        <dbReference type="ARBA" id="ARBA00022452"/>
    </source>
</evidence>
<reference evidence="15 16" key="1">
    <citation type="submission" date="2019-09" db="EMBL/GenBank/DDBJ databases">
        <title>Draft genome sequence of various Type strains from the CCUG.</title>
        <authorList>
            <person name="Pineiro-Iglesias B."/>
            <person name="Tunovic T."/>
            <person name="Unosson C."/>
            <person name="Inganas E."/>
            <person name="Ohlen M."/>
            <person name="Cardew S."/>
            <person name="Jensie-Markopoulos S."/>
            <person name="Salva-Serra F."/>
            <person name="Jaen-Luchoro D."/>
            <person name="Karlsson R."/>
            <person name="Svensson-Stadler L."/>
            <person name="Chun J."/>
            <person name="Moore E."/>
        </authorList>
    </citation>
    <scope>NUCLEOTIDE SEQUENCE [LARGE SCALE GENOMIC DNA]</scope>
    <source>
        <strain evidence="15 16">CCUG 53682T</strain>
    </source>
</reference>
<keyword evidence="7 11" id="KW-0732">Signal</keyword>
<evidence type="ECO:0000313" key="16">
    <source>
        <dbReference type="Proteomes" id="UP000322181"/>
    </source>
</evidence>
<keyword evidence="8" id="KW-0653">Protein transport</keyword>
<dbReference type="GO" id="GO:0015031">
    <property type="term" value="P:protein transport"/>
    <property type="evidence" value="ECO:0007669"/>
    <property type="project" value="UniProtKB-KW"/>
</dbReference>
<evidence type="ECO:0000256" key="4">
    <source>
        <dbReference type="ARBA" id="ARBA00022448"/>
    </source>
</evidence>
<dbReference type="OrthoDB" id="1631723at2"/>
<evidence type="ECO:0000256" key="2">
    <source>
        <dbReference type="ARBA" id="ARBA00004442"/>
    </source>
</evidence>
<organism evidence="15 16">
    <name type="scientific">Morganella psychrotolerans</name>
    <dbReference type="NCBI Taxonomy" id="368603"/>
    <lineage>
        <taxon>Bacteria</taxon>
        <taxon>Pseudomonadati</taxon>
        <taxon>Pseudomonadota</taxon>
        <taxon>Gammaproteobacteria</taxon>
        <taxon>Enterobacterales</taxon>
        <taxon>Morganellaceae</taxon>
        <taxon>Morganella</taxon>
    </lineage>
</organism>
<dbReference type="Pfam" id="PF05658">
    <property type="entry name" value="YadA_head"/>
    <property type="match status" value="2"/>
</dbReference>
<dbReference type="Gene3D" id="2.150.10.10">
    <property type="entry name" value="Serralysin-like metalloprotease, C-terminal"/>
    <property type="match status" value="1"/>
</dbReference>
<dbReference type="SUPFAM" id="SSF54523">
    <property type="entry name" value="Pili subunits"/>
    <property type="match status" value="1"/>
</dbReference>
<evidence type="ECO:0000256" key="11">
    <source>
        <dbReference type="SAM" id="SignalP"/>
    </source>
</evidence>
<evidence type="ECO:0000259" key="12">
    <source>
        <dbReference type="Pfam" id="PF03895"/>
    </source>
</evidence>
<gene>
    <name evidence="15" type="ORF">F4V73_10220</name>
</gene>
<dbReference type="InterPro" id="IPR005594">
    <property type="entry name" value="YadA_C"/>
</dbReference>
<evidence type="ECO:0000256" key="3">
    <source>
        <dbReference type="ARBA" id="ARBA00005848"/>
    </source>
</evidence>
<evidence type="ECO:0000256" key="9">
    <source>
        <dbReference type="ARBA" id="ARBA00023136"/>
    </source>
</evidence>
<evidence type="ECO:0000259" key="13">
    <source>
        <dbReference type="Pfam" id="PF05658"/>
    </source>
</evidence>
<dbReference type="EMBL" id="VXKB01000002">
    <property type="protein sequence ID" value="KAA8715349.1"/>
    <property type="molecule type" value="Genomic_DNA"/>
</dbReference>
<keyword evidence="6" id="KW-0812">Transmembrane</keyword>
<dbReference type="InterPro" id="IPR011049">
    <property type="entry name" value="Serralysin-like_metalloprot_C"/>
</dbReference>
<keyword evidence="10" id="KW-0998">Cell outer membrane</keyword>
<dbReference type="AlphaFoldDB" id="A0A5M9R4X6"/>
<evidence type="ECO:0008006" key="17">
    <source>
        <dbReference type="Google" id="ProtNLM"/>
    </source>
</evidence>
<dbReference type="InterPro" id="IPR045584">
    <property type="entry name" value="Pilin-like"/>
</dbReference>
<evidence type="ECO:0000256" key="8">
    <source>
        <dbReference type="ARBA" id="ARBA00022927"/>
    </source>
</evidence>
<dbReference type="InterPro" id="IPR008640">
    <property type="entry name" value="Adhesin_Head_dom"/>
</dbReference>
<sequence>MLIMKLIKCSTLIGLFVSSCYTGNTLADSPYDITHNSPVFGTSIVQYHSFSDNHHYNKSVISGASATSQGDYTVAVGNNAKSEKHHTVSLGAYSRSAGEDSVALGYGAYTDRSRTVSIGNNYIKKQLINVADGTEDNDAVNVLQLNQKAENIQESINTSRNDAVNTSTHYTNNKINESTKKNDQQFQKIKTQFTKNEQRIDAFEKRVNAGLAGVTAISSIPYVSADNFSFGIGFGNYKNGNAIAAGAQYKPFENTNIRINTSLDNDNNSVVGAGLAIGW</sequence>
<feature type="domain" description="Trimeric autotransporter adhesin YadA-like C-terminal membrane anchor" evidence="12">
    <location>
        <begin position="225"/>
        <end position="279"/>
    </location>
</feature>
<dbReference type="InterPro" id="IPR008635">
    <property type="entry name" value="Coiled_stalk_dom"/>
</dbReference>
<evidence type="ECO:0000256" key="7">
    <source>
        <dbReference type="ARBA" id="ARBA00022729"/>
    </source>
</evidence>